<organism evidence="2 3">
    <name type="scientific">Inhella proteolytica</name>
    <dbReference type="NCBI Taxonomy" id="2795029"/>
    <lineage>
        <taxon>Bacteria</taxon>
        <taxon>Pseudomonadati</taxon>
        <taxon>Pseudomonadota</taxon>
        <taxon>Betaproteobacteria</taxon>
        <taxon>Burkholderiales</taxon>
        <taxon>Sphaerotilaceae</taxon>
        <taxon>Inhella</taxon>
    </lineage>
</organism>
<accession>A0A931JBB3</accession>
<evidence type="ECO:0000313" key="3">
    <source>
        <dbReference type="Proteomes" id="UP000613266"/>
    </source>
</evidence>
<comment type="caution">
    <text evidence="2">The sequence shown here is derived from an EMBL/GenBank/DDBJ whole genome shotgun (WGS) entry which is preliminary data.</text>
</comment>
<evidence type="ECO:0000256" key="1">
    <source>
        <dbReference type="ARBA" id="ARBA00005541"/>
    </source>
</evidence>
<dbReference type="Proteomes" id="UP000613266">
    <property type="component" value="Unassembled WGS sequence"/>
</dbReference>
<name>A0A931JBB3_9BURK</name>
<comment type="similarity">
    <text evidence="1">Belongs to the TelA family.</text>
</comment>
<sequence length="399" mass="44139">MSETKTAVKPVFTLEPPEVITPVQPEAATEVVPLKPEVADKVDEQVQRFIEALEQEDLHSEPFKQRLDSAFQLGRQEISVAASLMQSSLMQRNFVGAEDTPAYKAISAIRAQLDDLNPGKEGDLFQPRKLLGLIPFGNKLEAYFRKFESAASQLQTSMTQLYAAKDGIQKDVIDIEATRGKLWEAMQSLAAAARFAKVLDQRLEERVNALKPTDPMKAKALEQEVLFYARQNLTDIQTQQAVCVNGYLALDVLKKTGREMMNGCDRVATTGMSALAVAQTVARATGNQIQVMQMLQGVNATIGNLIQETGRQLNQHVDQTAEFAANPMLGIEQIQSMFDQTFQAMDAMDNFRSKAIETMGQNNKLIAEQLQRSEAYIDRVRQQQAKDAVAGSVSGPVKL</sequence>
<keyword evidence="3" id="KW-1185">Reference proteome</keyword>
<dbReference type="InterPro" id="IPR008863">
    <property type="entry name" value="Toxic_anion-R_TelA"/>
</dbReference>
<dbReference type="RefSeq" id="WP_198113409.1">
    <property type="nucleotide sequence ID" value="NZ_JAEDAK010000023.1"/>
</dbReference>
<dbReference type="PANTHER" id="PTHR38432:SF1">
    <property type="entry name" value="TELA-LIKE PROTEIN SAOUHSC_01408"/>
    <property type="match status" value="1"/>
</dbReference>
<dbReference type="Pfam" id="PF05816">
    <property type="entry name" value="TelA"/>
    <property type="match status" value="1"/>
</dbReference>
<gene>
    <name evidence="2" type="ORF">I7X39_21415</name>
</gene>
<reference evidence="2" key="1">
    <citation type="submission" date="2020-12" db="EMBL/GenBank/DDBJ databases">
        <title>The genome sequence of Inhella sp. 1Y17.</title>
        <authorList>
            <person name="Liu Y."/>
        </authorList>
    </citation>
    <scope>NUCLEOTIDE SEQUENCE</scope>
    <source>
        <strain evidence="2">1Y17</strain>
    </source>
</reference>
<dbReference type="EMBL" id="JAEDAK010000023">
    <property type="protein sequence ID" value="MBH9579465.1"/>
    <property type="molecule type" value="Genomic_DNA"/>
</dbReference>
<dbReference type="PANTHER" id="PTHR38432">
    <property type="entry name" value="TELA-LIKE PROTEIN SAOUHSC_01408"/>
    <property type="match status" value="1"/>
</dbReference>
<proteinExistence type="inferred from homology"/>
<protein>
    <submittedName>
        <fullName evidence="2">Toxic anion resistance protein</fullName>
    </submittedName>
</protein>
<dbReference type="AlphaFoldDB" id="A0A931JBB3"/>
<evidence type="ECO:0000313" key="2">
    <source>
        <dbReference type="EMBL" id="MBH9579465.1"/>
    </source>
</evidence>